<dbReference type="GO" id="GO:0003682">
    <property type="term" value="F:chromatin binding"/>
    <property type="evidence" value="ECO:0007669"/>
    <property type="project" value="InterPro"/>
</dbReference>
<name>A0A833VHT7_9POAL</name>
<evidence type="ECO:0000313" key="3">
    <source>
        <dbReference type="Proteomes" id="UP000623129"/>
    </source>
</evidence>
<dbReference type="GO" id="GO:0005634">
    <property type="term" value="C:nucleus"/>
    <property type="evidence" value="ECO:0007669"/>
    <property type="project" value="TreeGrafter"/>
</dbReference>
<protein>
    <submittedName>
        <fullName evidence="2">TSL-kinase interacting protein 1</fullName>
    </submittedName>
</protein>
<dbReference type="Proteomes" id="UP000623129">
    <property type="component" value="Unassembled WGS sequence"/>
</dbReference>
<keyword evidence="3" id="KW-1185">Reference proteome</keyword>
<evidence type="ECO:0000313" key="2">
    <source>
        <dbReference type="EMBL" id="KAF3326940.1"/>
    </source>
</evidence>
<accession>A0A833VHT7</accession>
<feature type="compositionally biased region" description="Basic and acidic residues" evidence="1">
    <location>
        <begin position="22"/>
        <end position="32"/>
    </location>
</feature>
<sequence>MKEKNMEAALNGCKTATDVIEKTKHSKADIPKPSKPKFKASGKASNGSNKKLISLPAEPSCMLIPSSTGSRKFKLQLFPIDCETKNILEQNDHNPFLELILTTNKKISSVVKHLAEKWRDSFIATAGGIMLFPYYARCDNLVGVHRWTSNDTHITAADVYNLIGTPSVFRLRYGFLSNPESVSNKRPPPQLEENFHFKRRVTETNLSSLPDSKREKGSISLNELSFDNTAGSQQNNISSKPAPLPSWLDSISNVSFGTLLSEASPYLEGGNPSSQNKNLQVLQASITCDSFDAAIGALIAHQQPLDNQAGAPKATNHPSIWDGEETCHAFAVQKSAPLAGIEHLCRKEVADLQTVETDNAERKNEMMPPKEESNLLTNLDLSLPEPVGPFENVVPCSRPSGGGTDSIGFSGLLSTSLDAFQNFSVF</sequence>
<dbReference type="InterPro" id="IPR055315">
    <property type="entry name" value="Cramped-like"/>
</dbReference>
<keyword evidence="2" id="KW-0808">Transferase</keyword>
<feature type="region of interest" description="Disordered" evidence="1">
    <location>
        <begin position="22"/>
        <end position="51"/>
    </location>
</feature>
<organism evidence="2 3">
    <name type="scientific">Carex littledalei</name>
    <dbReference type="NCBI Taxonomy" id="544730"/>
    <lineage>
        <taxon>Eukaryota</taxon>
        <taxon>Viridiplantae</taxon>
        <taxon>Streptophyta</taxon>
        <taxon>Embryophyta</taxon>
        <taxon>Tracheophyta</taxon>
        <taxon>Spermatophyta</taxon>
        <taxon>Magnoliopsida</taxon>
        <taxon>Liliopsida</taxon>
        <taxon>Poales</taxon>
        <taxon>Cyperaceae</taxon>
        <taxon>Cyperoideae</taxon>
        <taxon>Cariceae</taxon>
        <taxon>Carex</taxon>
        <taxon>Carex subgen. Euthyceras</taxon>
    </lineage>
</organism>
<dbReference type="GO" id="GO:0016301">
    <property type="term" value="F:kinase activity"/>
    <property type="evidence" value="ECO:0007669"/>
    <property type="project" value="UniProtKB-KW"/>
</dbReference>
<dbReference type="EMBL" id="SWLB01000018">
    <property type="protein sequence ID" value="KAF3326940.1"/>
    <property type="molecule type" value="Genomic_DNA"/>
</dbReference>
<dbReference type="AlphaFoldDB" id="A0A833VHT7"/>
<dbReference type="PANTHER" id="PTHR21677:SF5">
    <property type="entry name" value="OS01G0182400 PROTEIN"/>
    <property type="match status" value="1"/>
</dbReference>
<proteinExistence type="predicted"/>
<reference evidence="2" key="1">
    <citation type="submission" date="2020-01" db="EMBL/GenBank/DDBJ databases">
        <title>Genome sequence of Kobresia littledalei, the first chromosome-level genome in the family Cyperaceae.</title>
        <authorList>
            <person name="Qu G."/>
        </authorList>
    </citation>
    <scope>NUCLEOTIDE SEQUENCE</scope>
    <source>
        <strain evidence="2">C.B.Clarke</strain>
        <tissue evidence="2">Leaf</tissue>
    </source>
</reference>
<comment type="caution">
    <text evidence="2">The sequence shown here is derived from an EMBL/GenBank/DDBJ whole genome shotgun (WGS) entry which is preliminary data.</text>
</comment>
<keyword evidence="2" id="KW-0418">Kinase</keyword>
<evidence type="ECO:0000256" key="1">
    <source>
        <dbReference type="SAM" id="MobiDB-lite"/>
    </source>
</evidence>
<dbReference type="OrthoDB" id="745018at2759"/>
<dbReference type="GO" id="GO:0007389">
    <property type="term" value="P:pattern specification process"/>
    <property type="evidence" value="ECO:0007669"/>
    <property type="project" value="TreeGrafter"/>
</dbReference>
<dbReference type="PANTHER" id="PTHR21677">
    <property type="entry name" value="CRAMPED PROTEIN"/>
    <property type="match status" value="1"/>
</dbReference>
<gene>
    <name evidence="2" type="ORF">FCM35_KLT08570</name>
</gene>